<gene>
    <name evidence="1" type="ORF">Spa2297_12260</name>
</gene>
<accession>A0A191UY66</accession>
<proteinExistence type="predicted"/>
<reference evidence="1 2" key="1">
    <citation type="submission" date="2016-05" db="EMBL/GenBank/DDBJ databases">
        <title>Non-Contiguous Finished Genome Sequence of Streptomyces parvulus 2297 Integrated Site-Specifically with Actinophage R4.</title>
        <authorList>
            <person name="Nishizawa T."/>
            <person name="Miura T."/>
            <person name="Harada C."/>
            <person name="Guo Y."/>
            <person name="Narisawa K."/>
            <person name="Ohta H."/>
            <person name="Takahashi H."/>
            <person name="Shirai M."/>
        </authorList>
    </citation>
    <scope>NUCLEOTIDE SEQUENCE [LARGE SCALE GENOMIC DNA]</scope>
    <source>
        <strain evidence="1 2">2297</strain>
    </source>
</reference>
<protein>
    <submittedName>
        <fullName evidence="1">Uncharacterized protein</fullName>
    </submittedName>
</protein>
<dbReference type="Proteomes" id="UP000078468">
    <property type="component" value="Chromosome"/>
</dbReference>
<dbReference type="KEGG" id="spav:Spa2297_12260"/>
<dbReference type="AlphaFoldDB" id="A0A191UY66"/>
<evidence type="ECO:0000313" key="1">
    <source>
        <dbReference type="EMBL" id="ANJ07701.1"/>
    </source>
</evidence>
<sequence length="65" mass="7178">MSVGVQEGEIDSTWVGVTDAWATSRGEAAHKGAKMQVRPDPQHELKTVRQIREGFRAVDAVMSRL</sequence>
<dbReference type="EMBL" id="CP015866">
    <property type="protein sequence ID" value="ANJ07701.1"/>
    <property type="molecule type" value="Genomic_DNA"/>
</dbReference>
<name>A0A191UY66_9ACTN</name>
<organism evidence="1 2">
    <name type="scientific">Streptomyces parvulus</name>
    <dbReference type="NCBI Taxonomy" id="146923"/>
    <lineage>
        <taxon>Bacteria</taxon>
        <taxon>Bacillati</taxon>
        <taxon>Actinomycetota</taxon>
        <taxon>Actinomycetes</taxon>
        <taxon>Kitasatosporales</taxon>
        <taxon>Streptomycetaceae</taxon>
        <taxon>Streptomyces</taxon>
    </lineage>
</organism>
<evidence type="ECO:0000313" key="2">
    <source>
        <dbReference type="Proteomes" id="UP000078468"/>
    </source>
</evidence>